<evidence type="ECO:0000313" key="3">
    <source>
        <dbReference type="Proteomes" id="UP000306229"/>
    </source>
</evidence>
<dbReference type="OrthoDB" id="1123018at2"/>
<dbReference type="Proteomes" id="UP000306229">
    <property type="component" value="Chromosome"/>
</dbReference>
<reference evidence="2 3" key="1">
    <citation type="submission" date="2019-05" db="EMBL/GenBank/DDBJ databases">
        <title>Algicella ahnfeltiae gen. nov., sp. nov., a novel marine bacterium of the family Flavobacteriaceae isolated from a red alga.</title>
        <authorList>
            <person name="Nedashkovskaya O.I."/>
            <person name="Kukhlevskiy A.D."/>
            <person name="Kim S.-G."/>
            <person name="Zhukova N.V."/>
            <person name="Mikhailov V.V."/>
        </authorList>
    </citation>
    <scope>NUCLEOTIDE SEQUENCE [LARGE SCALE GENOMIC DNA]</scope>
    <source>
        <strain evidence="2 3">10Alg115</strain>
    </source>
</reference>
<organism evidence="2 3">
    <name type="scientific">Aureibaculum algae</name>
    <dbReference type="NCBI Taxonomy" id="2584122"/>
    <lineage>
        <taxon>Bacteria</taxon>
        <taxon>Pseudomonadati</taxon>
        <taxon>Bacteroidota</taxon>
        <taxon>Flavobacteriia</taxon>
        <taxon>Flavobacteriales</taxon>
        <taxon>Flavobacteriaceae</taxon>
        <taxon>Aureibaculum</taxon>
    </lineage>
</organism>
<evidence type="ECO:0000313" key="2">
    <source>
        <dbReference type="EMBL" id="QCX38769.1"/>
    </source>
</evidence>
<gene>
    <name evidence="2" type="ORF">FF125_10105</name>
</gene>
<dbReference type="Pfam" id="PF20027">
    <property type="entry name" value="DUF6435"/>
    <property type="match status" value="1"/>
</dbReference>
<dbReference type="InterPro" id="IPR045493">
    <property type="entry name" value="DUF6435"/>
</dbReference>
<keyword evidence="1" id="KW-0175">Coiled coil</keyword>
<dbReference type="RefSeq" id="WP_117880598.1">
    <property type="nucleotide sequence ID" value="NZ_CP040749.1"/>
</dbReference>
<dbReference type="EMBL" id="CP040749">
    <property type="protein sequence ID" value="QCX38769.1"/>
    <property type="molecule type" value="Genomic_DNA"/>
</dbReference>
<evidence type="ECO:0000256" key="1">
    <source>
        <dbReference type="SAM" id="Coils"/>
    </source>
</evidence>
<dbReference type="KEGG" id="fbe:FF125_10105"/>
<accession>A0A5B7TP94</accession>
<sequence>MFNLFKKQSPLDKLNDKYKKLLAASHRLSATNRKESDRKYAEADEVLKQIEALNKQ</sequence>
<feature type="coiled-coil region" evidence="1">
    <location>
        <begin position="11"/>
        <end position="56"/>
    </location>
</feature>
<dbReference type="AlphaFoldDB" id="A0A5B7TP94"/>
<protein>
    <submittedName>
        <fullName evidence="2">Lacal_2735 family protein</fullName>
    </submittedName>
</protein>
<proteinExistence type="predicted"/>
<keyword evidence="3" id="KW-1185">Reference proteome</keyword>
<name>A0A5B7TP94_9FLAO</name>
<dbReference type="NCBIfam" id="NF033487">
    <property type="entry name" value="Lacal_2735_fam"/>
    <property type="match status" value="1"/>
</dbReference>